<comment type="caution">
    <text evidence="2">The sequence shown here is derived from an EMBL/GenBank/DDBJ whole genome shotgun (WGS) entry which is preliminary data.</text>
</comment>
<name>A0A368U8X8_9GAMM</name>
<protein>
    <submittedName>
        <fullName evidence="2">OsmC family peroxiredoxin</fullName>
    </submittedName>
</protein>
<dbReference type="InterPro" id="IPR019904">
    <property type="entry name" value="Peroxiredoxin_OsmC"/>
</dbReference>
<dbReference type="RefSeq" id="WP_114485891.1">
    <property type="nucleotide sequence ID" value="NZ_CBCSHM010000013.1"/>
</dbReference>
<dbReference type="AlphaFoldDB" id="A0A368U8X8"/>
<dbReference type="EMBL" id="QPIJ01000007">
    <property type="protein sequence ID" value="RCV92956.1"/>
    <property type="molecule type" value="Genomic_DNA"/>
</dbReference>
<dbReference type="InterPro" id="IPR015946">
    <property type="entry name" value="KH_dom-like_a/b"/>
</dbReference>
<keyword evidence="3" id="KW-1185">Reference proteome</keyword>
<gene>
    <name evidence="2" type="ORF">DU506_05285</name>
</gene>
<reference evidence="2 3" key="1">
    <citation type="submission" date="2018-07" db="EMBL/GenBank/DDBJ databases">
        <title>Halomonas rutogse sp. nov., isolated from Lake TangqianCo on Tibetan Plateau.</title>
        <authorList>
            <person name="Lu H."/>
            <person name="Xing P."/>
            <person name="Wu Q."/>
        </authorList>
    </citation>
    <scope>NUCLEOTIDE SEQUENCE [LARGE SCALE GENOMIC DNA]</scope>
    <source>
        <strain evidence="2 3">TQ8S</strain>
    </source>
</reference>
<dbReference type="SUPFAM" id="SSF82784">
    <property type="entry name" value="OsmC-like"/>
    <property type="match status" value="1"/>
</dbReference>
<organism evidence="2 3">
    <name type="scientific">Vreelandella rituensis</name>
    <dbReference type="NCBI Taxonomy" id="2282306"/>
    <lineage>
        <taxon>Bacteria</taxon>
        <taxon>Pseudomonadati</taxon>
        <taxon>Pseudomonadota</taxon>
        <taxon>Gammaproteobacteria</taxon>
        <taxon>Oceanospirillales</taxon>
        <taxon>Halomonadaceae</taxon>
        <taxon>Vreelandella</taxon>
    </lineage>
</organism>
<evidence type="ECO:0000313" key="3">
    <source>
        <dbReference type="Proteomes" id="UP000253204"/>
    </source>
</evidence>
<dbReference type="GO" id="GO:0006979">
    <property type="term" value="P:response to oxidative stress"/>
    <property type="evidence" value="ECO:0007669"/>
    <property type="project" value="InterPro"/>
</dbReference>
<accession>A0A368U8X8</accession>
<feature type="region of interest" description="Disordered" evidence="1">
    <location>
        <begin position="1"/>
        <end position="22"/>
    </location>
</feature>
<dbReference type="GO" id="GO:0004601">
    <property type="term" value="F:peroxidase activity"/>
    <property type="evidence" value="ECO:0007669"/>
    <property type="project" value="InterPro"/>
</dbReference>
<dbReference type="OrthoDB" id="9807532at2"/>
<dbReference type="InterPro" id="IPR003718">
    <property type="entry name" value="OsmC/Ohr_fam"/>
</dbReference>
<dbReference type="PANTHER" id="PTHR42830">
    <property type="entry name" value="OSMOTICALLY INDUCIBLE FAMILY PROTEIN"/>
    <property type="match status" value="1"/>
</dbReference>
<dbReference type="Pfam" id="PF02566">
    <property type="entry name" value="OsmC"/>
    <property type="match status" value="1"/>
</dbReference>
<sequence>MDRHATAHWEGSLKAGKGTVSTESGVLDENPYSFGTRFEEEKGTNPEELIGAAHAGCFSMALSMILGEDGYEPTSIDTQAAVMLSKTDEGFEISKIHLKVRATISEISEDAFKKAAEAAKINCPVSKALNAEITMEAQLV</sequence>
<dbReference type="Gene3D" id="3.30.300.20">
    <property type="match status" value="1"/>
</dbReference>
<dbReference type="NCBIfam" id="TIGR03562">
    <property type="entry name" value="osmo_induc_OsmC"/>
    <property type="match status" value="1"/>
</dbReference>
<dbReference type="InterPro" id="IPR036102">
    <property type="entry name" value="OsmC/Ohrsf"/>
</dbReference>
<evidence type="ECO:0000256" key="1">
    <source>
        <dbReference type="SAM" id="MobiDB-lite"/>
    </source>
</evidence>
<dbReference type="PANTHER" id="PTHR42830:SF1">
    <property type="entry name" value="OSMOTICALLY INDUCIBLE FAMILY PROTEIN"/>
    <property type="match status" value="1"/>
</dbReference>
<dbReference type="Proteomes" id="UP000253204">
    <property type="component" value="Unassembled WGS sequence"/>
</dbReference>
<proteinExistence type="predicted"/>
<evidence type="ECO:0000313" key="2">
    <source>
        <dbReference type="EMBL" id="RCV92956.1"/>
    </source>
</evidence>
<dbReference type="InterPro" id="IPR052707">
    <property type="entry name" value="OsmC_Ohr_Peroxiredoxin"/>
</dbReference>